<proteinExistence type="predicted"/>
<protein>
    <submittedName>
        <fullName evidence="1">Uncharacterized protein</fullName>
    </submittedName>
</protein>
<evidence type="ECO:0000313" key="1">
    <source>
        <dbReference type="EMBL" id="KAJ8650843.1"/>
    </source>
</evidence>
<accession>A0ACC2MYW8</accession>
<comment type="caution">
    <text evidence="1">The sequence shown here is derived from an EMBL/GenBank/DDBJ whole genome shotgun (WGS) entry which is preliminary data.</text>
</comment>
<sequence length="685" mass="77479">MSSSSSLSFFKALEIKKRLLQGCQTFNHLKHLHAHLLRVGLDHNNHLLNIILRSCFESRHTLHARLIFHCAPNPNIFLWNTMIRGFVSNDCFHEALEFYRLMRHAGLFPNNFTFPFVLKACARLLDLQLGMKIHTHLLKAGFELDVFVKTSLVCLYAKCGRLNDAHQVFDEIPERNVVSWTAIICGYMEDGRFGEAVDMFRRMLEMDLRPDSFTLVRVLSACSQLGDLTNGESIHRYIEERDMGSNVFVATALVDMYAKCGTMDKAHRVFDGMAERDVVTWSAMITGYSSNGLPKEALDLFFKMQAENLRPDCFTMVGLLSACARLGALELGNWASGLISKNEFLSNPVLGTALIDLYAKCGCMPRAWAVFQGMKERDVVVWNAMMTGLAMAGHWNIAFGLFAQMEKLGVWPDGNTFLGLLCSCTHAGLVDEGGRYFNSMDRVYFLPPRIEHYGCMVDLLGRAGLLYEAHQLIIDMPMEANAVVWGALLGGCRIYRDTHMAEYVLKRLIELEPQNAGNYVLLSNIYASSGRWDDAANLRRVMKEKGIQKTPGCSWIELDGVVHEFRVGDRSHPLSEKIYLKLNELAKQLKAVGYVPMTELVLFDVEEEEKEHSIGHHSEKLAIAFGLISTTPTDPIRVVKNLRVCNDCHTAIKLISKITGREIIVRDNNRFHCFKEGSCSCKDYW</sequence>
<gene>
    <name evidence="1" type="ORF">MRB53_003866</name>
</gene>
<organism evidence="1 2">
    <name type="scientific">Persea americana</name>
    <name type="common">Avocado</name>
    <dbReference type="NCBI Taxonomy" id="3435"/>
    <lineage>
        <taxon>Eukaryota</taxon>
        <taxon>Viridiplantae</taxon>
        <taxon>Streptophyta</taxon>
        <taxon>Embryophyta</taxon>
        <taxon>Tracheophyta</taxon>
        <taxon>Spermatophyta</taxon>
        <taxon>Magnoliopsida</taxon>
        <taxon>Magnoliidae</taxon>
        <taxon>Laurales</taxon>
        <taxon>Lauraceae</taxon>
        <taxon>Persea</taxon>
    </lineage>
</organism>
<dbReference type="EMBL" id="CM056809">
    <property type="protein sequence ID" value="KAJ8650843.1"/>
    <property type="molecule type" value="Genomic_DNA"/>
</dbReference>
<keyword evidence="2" id="KW-1185">Reference proteome</keyword>
<reference evidence="1 2" key="1">
    <citation type="journal article" date="2022" name="Hortic Res">
        <title>A haplotype resolved chromosomal level avocado genome allows analysis of novel avocado genes.</title>
        <authorList>
            <person name="Nath O."/>
            <person name="Fletcher S.J."/>
            <person name="Hayward A."/>
            <person name="Shaw L.M."/>
            <person name="Masouleh A.K."/>
            <person name="Furtado A."/>
            <person name="Henry R.J."/>
            <person name="Mitter N."/>
        </authorList>
    </citation>
    <scope>NUCLEOTIDE SEQUENCE [LARGE SCALE GENOMIC DNA]</scope>
    <source>
        <strain evidence="2">cv. Hass</strain>
    </source>
</reference>
<evidence type="ECO:0000313" key="2">
    <source>
        <dbReference type="Proteomes" id="UP001234297"/>
    </source>
</evidence>
<dbReference type="Proteomes" id="UP001234297">
    <property type="component" value="Chromosome 1"/>
</dbReference>
<name>A0ACC2MYW8_PERAE</name>